<gene>
    <name evidence="2" type="ORF">PR048_032174</name>
</gene>
<protein>
    <submittedName>
        <fullName evidence="2">Uncharacterized protein</fullName>
    </submittedName>
</protein>
<evidence type="ECO:0000313" key="2">
    <source>
        <dbReference type="EMBL" id="KAJ8866331.1"/>
    </source>
</evidence>
<feature type="region of interest" description="Disordered" evidence="1">
    <location>
        <begin position="1180"/>
        <end position="1202"/>
    </location>
</feature>
<evidence type="ECO:0000256" key="1">
    <source>
        <dbReference type="SAM" id="MobiDB-lite"/>
    </source>
</evidence>
<keyword evidence="3" id="KW-1185">Reference proteome</keyword>
<feature type="compositionally biased region" description="Polar residues" evidence="1">
    <location>
        <begin position="1010"/>
        <end position="1020"/>
    </location>
</feature>
<reference evidence="2 3" key="1">
    <citation type="submission" date="2023-02" db="EMBL/GenBank/DDBJ databases">
        <title>LHISI_Scaffold_Assembly.</title>
        <authorList>
            <person name="Stuart O.P."/>
            <person name="Cleave R."/>
            <person name="Magrath M.J.L."/>
            <person name="Mikheyev A.S."/>
        </authorList>
    </citation>
    <scope>NUCLEOTIDE SEQUENCE [LARGE SCALE GENOMIC DNA]</scope>
    <source>
        <strain evidence="2">Daus_M_001</strain>
        <tissue evidence="2">Leg muscle</tissue>
    </source>
</reference>
<organism evidence="2 3">
    <name type="scientific">Dryococelus australis</name>
    <dbReference type="NCBI Taxonomy" id="614101"/>
    <lineage>
        <taxon>Eukaryota</taxon>
        <taxon>Metazoa</taxon>
        <taxon>Ecdysozoa</taxon>
        <taxon>Arthropoda</taxon>
        <taxon>Hexapoda</taxon>
        <taxon>Insecta</taxon>
        <taxon>Pterygota</taxon>
        <taxon>Neoptera</taxon>
        <taxon>Polyneoptera</taxon>
        <taxon>Phasmatodea</taxon>
        <taxon>Verophasmatodea</taxon>
        <taxon>Anareolatae</taxon>
        <taxon>Phasmatidae</taxon>
        <taxon>Eurycanthinae</taxon>
        <taxon>Dryococelus</taxon>
    </lineage>
</organism>
<feature type="region of interest" description="Disordered" evidence="1">
    <location>
        <begin position="1326"/>
        <end position="1372"/>
    </location>
</feature>
<name>A0ABQ9G1G7_9NEOP</name>
<sequence>MTHISVCISRKSGLKPVGIAGHSTSEQTISPVLFVHRPSCAAQTLSSDKLMDGYWQETLCDVVGRPPIARRCCRPGGSSFTPRQSRGECQLSGNAIHHTPKFEFIPSQLYENQRLSFIDQTVISSIFVPQAKLVRFSAGSLPVRSSYVEIVPDYAAGRRVFRGSPVSPTFVFRHCSILTSIHPSSVLKTSMLRAAQISCKWRDLGGCYHRVIESRWVRNEVWSSVGSQGRGKWEIPDKTRRPAPSSGVILTCEDLGGDIAGNRIRWEARANRISTGYNSAISTALERKLEPKIVYSHRLFDFPSLVASNKISIFADSAYNFRFDVSADLNRQDANASECVKMRARVERGVCGAVLKCKGGEKRETPEKTRLPAASYGTIPTFEFPGATPPGHEPGSPWWEATAAAARKCIEARRRADVPGNGQQPDDRKLPQLIFRRPASPPLCPCRSVRRQQAPAETPDTRPTCVAFSRTVPRRSPDGWGRGGGGYIQYDSQLDRQTSGAVECPITFEEIEQIRCLDNSAAANETANCGHVFIRQWSLIPSLKDNAKFSLAPDLTSHYSGHVELRERMTSHTRTPGGRSQSSVARRTRILVFVPDFISWSQNFKLQCTRIIFILSGNTATQASVVKEPGVKPDMLPICCCSGVHFVDTAFNADLPGFTGVAEPWSVSLLMGETTVFIQNSKSFQKVKKCSSSGNVPVLRRWPAGVTSSWRLFGNGGGGRGVAAEVLQRGPVMSRIHTKTNKLKEQHPHCTTPCTTNITLTPSQHRHRHQTHENDNNRRPFCLRRGWREMRHYFECPIPRQSTGDLTSLARPALGDQQDTRRVGQSTGPRRTKGKPCLRPTFVEIALLGSVGLRIPHGHNSTFRMLISGLQTFRGATVAERLARSPLTKANRVQYPAGSPDLRKWESSRTMPFIGGFSRDLPFSPRPFITALLYIHSNRPPRLPRPRYEIDRSRWLRTTNLRVPTLNCFSANTTSENGVVWRVNEESMEQHRNLKGGGNGRFPRKHPRPTASSGTISTCENLGIEPGSPWVGGEQANRSTNPLPPPPGKWGSRSFEDGGEGEAKLGQAGEKLLCNSASNVPYLVVAATAVRAIVARGSEMKCRFKGSRRAMGLRTVVVQLHSLFPTCSGPHPPSRPCDLLSVAGTTFSARSIAPAQALNHATAAGTLVFPGKTRGPLLLSPLEGGGGEEGTPGTASLPPLRAPSPSPFLTLALLEESRRWMAASLRRSIRFEHTGPSAPRPEVRWDCSKTDSPLAPPPPSYPAASGVRDNEPSMLDELLFKKSKEVLVFDDRPPSISLRDAKDGQSYHGFKSRLGADGGNTLYSEENAADFFHPRATTQPLPQTSARKGSDLCPPTRPHPTPSRASLARREN</sequence>
<accession>A0ABQ9G1G7</accession>
<comment type="caution">
    <text evidence="2">The sequence shown here is derived from an EMBL/GenBank/DDBJ whole genome shotgun (WGS) entry which is preliminary data.</text>
</comment>
<proteinExistence type="predicted"/>
<feature type="region of interest" description="Disordered" evidence="1">
    <location>
        <begin position="804"/>
        <end position="836"/>
    </location>
</feature>
<evidence type="ECO:0000313" key="3">
    <source>
        <dbReference type="Proteomes" id="UP001159363"/>
    </source>
</evidence>
<feature type="region of interest" description="Disordered" evidence="1">
    <location>
        <begin position="991"/>
        <end position="1062"/>
    </location>
</feature>
<dbReference type="Proteomes" id="UP001159363">
    <property type="component" value="Chromosome 15"/>
</dbReference>
<feature type="compositionally biased region" description="Polar residues" evidence="1">
    <location>
        <begin position="1336"/>
        <end position="1347"/>
    </location>
</feature>
<dbReference type="EMBL" id="JARBHB010000016">
    <property type="protein sequence ID" value="KAJ8866331.1"/>
    <property type="molecule type" value="Genomic_DNA"/>
</dbReference>
<feature type="region of interest" description="Disordered" evidence="1">
    <location>
        <begin position="1235"/>
        <end position="1269"/>
    </location>
</feature>